<protein>
    <recommendedName>
        <fullName evidence="7">AAR2-domain-containing protein</fullName>
    </recommendedName>
</protein>
<evidence type="ECO:0000256" key="1">
    <source>
        <dbReference type="ARBA" id="ARBA00006281"/>
    </source>
</evidence>
<gene>
    <name evidence="5" type="ORF">CONLIGDRAFT_568761</name>
</gene>
<reference evidence="5 6" key="1">
    <citation type="submission" date="2016-10" db="EMBL/GenBank/DDBJ databases">
        <title>Draft genome sequence of Coniochaeta ligniaria NRRL30616, a lignocellulolytic fungus for bioabatement of inhibitors in plant biomass hydrolysates.</title>
        <authorList>
            <consortium name="DOE Joint Genome Institute"/>
            <person name="Jimenez D.J."/>
            <person name="Hector R.E."/>
            <person name="Riley R."/>
            <person name="Sun H."/>
            <person name="Grigoriev I.V."/>
            <person name="Van Elsas J.D."/>
            <person name="Nichols N.N."/>
        </authorList>
    </citation>
    <scope>NUCLEOTIDE SEQUENCE [LARGE SCALE GENOMIC DNA]</scope>
    <source>
        <strain evidence="5 6">NRRL 30616</strain>
    </source>
</reference>
<dbReference type="GO" id="GO:0000244">
    <property type="term" value="P:spliceosomal tri-snRNP complex assembly"/>
    <property type="evidence" value="ECO:0007669"/>
    <property type="project" value="TreeGrafter"/>
</dbReference>
<organism evidence="5 6">
    <name type="scientific">Coniochaeta ligniaria NRRL 30616</name>
    <dbReference type="NCBI Taxonomy" id="1408157"/>
    <lineage>
        <taxon>Eukaryota</taxon>
        <taxon>Fungi</taxon>
        <taxon>Dikarya</taxon>
        <taxon>Ascomycota</taxon>
        <taxon>Pezizomycotina</taxon>
        <taxon>Sordariomycetes</taxon>
        <taxon>Sordariomycetidae</taxon>
        <taxon>Coniochaetales</taxon>
        <taxon>Coniochaetaceae</taxon>
        <taxon>Coniochaeta</taxon>
    </lineage>
</organism>
<evidence type="ECO:0008006" key="7">
    <source>
        <dbReference type="Google" id="ProtNLM"/>
    </source>
</evidence>
<accession>A0A1J7J423</accession>
<feature type="compositionally biased region" description="Pro residues" evidence="2">
    <location>
        <begin position="217"/>
        <end position="229"/>
    </location>
</feature>
<feature type="compositionally biased region" description="Basic and acidic residues" evidence="2">
    <location>
        <begin position="410"/>
        <end position="421"/>
    </location>
</feature>
<dbReference type="CDD" id="cd13778">
    <property type="entry name" value="Aar2_C"/>
    <property type="match status" value="1"/>
</dbReference>
<dbReference type="InterPro" id="IPR007946">
    <property type="entry name" value="AAR2"/>
</dbReference>
<dbReference type="InterPro" id="IPR038516">
    <property type="entry name" value="AAR2_N_sf"/>
</dbReference>
<dbReference type="PANTHER" id="PTHR12689:SF4">
    <property type="entry name" value="PROTEIN AAR2 HOMOLOG"/>
    <property type="match status" value="1"/>
</dbReference>
<feature type="region of interest" description="Disordered" evidence="2">
    <location>
        <begin position="211"/>
        <end position="232"/>
    </location>
</feature>
<sequence length="546" mass="60513">MVQPPGATEQTHIKENSNSSQQSESPAKSHHSDLARACGIAKSDSTTSARTHKSIPFIGAYPIGALQVHKVDDSPKSCPAERDHAAESESPPLPPPKCLDKGDCFIIIGLPDKFTVGLDTIALTTSNGREFRGFRDIPPGPHFLWMSEPGALSRCGYWFVTGQHGEVRVKQWDAYNEVLGDAASQFEVREQKKSIEETYPTLMPHNFQGDVASTITAPPPPPKDQPVPDPDPDFAANNILIWRQLTSAINPAFLSRVTGKKTVSEWLVDTTDGAKGDIRFQDSTKLIKSIVGSRLDFLFQQDIIDLQLLNLVPGGHSSDDTTPRILALLHNSNRSSTSSEILAELQFTFLTGLHLGNYTCIEQWWHVLLKIILRAHQLVLSRPTLVRYLLQTFHAQMVYNDRYIDRAAAAEHPSRSTDPYRTEASAAPEEGELSTQSILETIPRNKARLREALTVYKRRLNQALLGERNNISPEQGAVGHTFADLEAWFWRYGWDLRSDYVGDAEPVATSGPAPMSDSDSEGEDYAPVVVQLDDQGREVGLVNFNE</sequence>
<evidence type="ECO:0000259" key="3">
    <source>
        <dbReference type="Pfam" id="PF05282"/>
    </source>
</evidence>
<proteinExistence type="inferred from homology"/>
<dbReference type="InterPro" id="IPR033647">
    <property type="entry name" value="Aar2_N"/>
</dbReference>
<dbReference type="Gene3D" id="1.25.40.550">
    <property type="entry name" value="Aar2, C-terminal domain-like"/>
    <property type="match status" value="1"/>
</dbReference>
<evidence type="ECO:0000313" key="5">
    <source>
        <dbReference type="EMBL" id="OIW34115.1"/>
    </source>
</evidence>
<dbReference type="EMBL" id="KV875094">
    <property type="protein sequence ID" value="OIW34115.1"/>
    <property type="molecule type" value="Genomic_DNA"/>
</dbReference>
<feature type="compositionally biased region" description="Low complexity" evidence="2">
    <location>
        <begin position="16"/>
        <end position="25"/>
    </location>
</feature>
<name>A0A1J7J423_9PEZI</name>
<feature type="region of interest" description="Disordered" evidence="2">
    <location>
        <begin position="72"/>
        <end position="95"/>
    </location>
</feature>
<dbReference type="Gene3D" id="2.60.34.20">
    <property type="match status" value="1"/>
</dbReference>
<evidence type="ECO:0000313" key="6">
    <source>
        <dbReference type="Proteomes" id="UP000182658"/>
    </source>
</evidence>
<dbReference type="PANTHER" id="PTHR12689">
    <property type="entry name" value="A1 CISTRON SPLICING FACTOR AAR2-RELATED"/>
    <property type="match status" value="1"/>
</dbReference>
<evidence type="ECO:0000259" key="4">
    <source>
        <dbReference type="Pfam" id="PF20981"/>
    </source>
</evidence>
<dbReference type="Pfam" id="PF05282">
    <property type="entry name" value="AAR2"/>
    <property type="match status" value="1"/>
</dbReference>
<feature type="region of interest" description="Disordered" evidence="2">
    <location>
        <begin position="410"/>
        <end position="433"/>
    </location>
</feature>
<feature type="domain" description="AAR2 C-terminal" evidence="3">
    <location>
        <begin position="326"/>
        <end position="496"/>
    </location>
</feature>
<comment type="similarity">
    <text evidence="1">Belongs to the AAR2 family.</text>
</comment>
<dbReference type="OrthoDB" id="201752at2759"/>
<dbReference type="InParanoid" id="A0A1J7J423"/>
<dbReference type="InterPro" id="IPR038514">
    <property type="entry name" value="AAR2_C_sf"/>
</dbReference>
<feature type="compositionally biased region" description="Basic and acidic residues" evidence="2">
    <location>
        <begin position="72"/>
        <end position="87"/>
    </location>
</feature>
<dbReference type="InterPro" id="IPR033648">
    <property type="entry name" value="AAR2_C"/>
</dbReference>
<feature type="domain" description="AAR2 N-terminal" evidence="4">
    <location>
        <begin position="102"/>
        <end position="259"/>
    </location>
</feature>
<evidence type="ECO:0000256" key="2">
    <source>
        <dbReference type="SAM" id="MobiDB-lite"/>
    </source>
</evidence>
<dbReference type="CDD" id="cd13777">
    <property type="entry name" value="Aar2_N"/>
    <property type="match status" value="1"/>
</dbReference>
<dbReference type="Pfam" id="PF20981">
    <property type="entry name" value="AAR2_1st"/>
    <property type="match status" value="1"/>
</dbReference>
<keyword evidence="6" id="KW-1185">Reference proteome</keyword>
<feature type="region of interest" description="Disordered" evidence="2">
    <location>
        <begin position="1"/>
        <end position="51"/>
    </location>
</feature>
<dbReference type="STRING" id="1408157.A0A1J7J423"/>
<dbReference type="Proteomes" id="UP000182658">
    <property type="component" value="Unassembled WGS sequence"/>
</dbReference>
<dbReference type="AlphaFoldDB" id="A0A1J7J423"/>